<proteinExistence type="predicted"/>
<name>A0A2P2IQR0_RHIMU</name>
<protein>
    <submittedName>
        <fullName evidence="1">Uncharacterized protein</fullName>
    </submittedName>
</protein>
<sequence length="93" mass="10833">MKGKFQEKENDDQPNQTFLLQILAICRTAQILSRQSLQHHNRKILAFHSFSFCNCHANHVKNRHTNHNYGMSLLACLARWKQLLGRSLDCANE</sequence>
<evidence type="ECO:0000313" key="1">
    <source>
        <dbReference type="EMBL" id="MBW83526.1"/>
    </source>
</evidence>
<accession>A0A2P2IQR0</accession>
<dbReference type="AlphaFoldDB" id="A0A2P2IQR0"/>
<organism evidence="1">
    <name type="scientific">Rhizophora mucronata</name>
    <name type="common">Asiatic mangrove</name>
    <dbReference type="NCBI Taxonomy" id="61149"/>
    <lineage>
        <taxon>Eukaryota</taxon>
        <taxon>Viridiplantae</taxon>
        <taxon>Streptophyta</taxon>
        <taxon>Embryophyta</taxon>
        <taxon>Tracheophyta</taxon>
        <taxon>Spermatophyta</taxon>
        <taxon>Magnoliopsida</taxon>
        <taxon>eudicotyledons</taxon>
        <taxon>Gunneridae</taxon>
        <taxon>Pentapetalae</taxon>
        <taxon>rosids</taxon>
        <taxon>fabids</taxon>
        <taxon>Malpighiales</taxon>
        <taxon>Rhizophoraceae</taxon>
        <taxon>Rhizophora</taxon>
    </lineage>
</organism>
<reference evidence="1" key="1">
    <citation type="submission" date="2018-02" db="EMBL/GenBank/DDBJ databases">
        <title>Rhizophora mucronata_Transcriptome.</title>
        <authorList>
            <person name="Meera S.P."/>
            <person name="Sreeshan A."/>
            <person name="Augustine A."/>
        </authorList>
    </citation>
    <scope>NUCLEOTIDE SEQUENCE</scope>
    <source>
        <tissue evidence="1">Leaf</tissue>
    </source>
</reference>
<dbReference type="EMBL" id="GGEC01003043">
    <property type="protein sequence ID" value="MBW83526.1"/>
    <property type="molecule type" value="Transcribed_RNA"/>
</dbReference>